<accession>A0A173RWP2</accession>
<dbReference type="Gene3D" id="2.160.10.10">
    <property type="entry name" value="Hexapeptide repeat proteins"/>
    <property type="match status" value="1"/>
</dbReference>
<dbReference type="GO" id="GO:0016740">
    <property type="term" value="F:transferase activity"/>
    <property type="evidence" value="ECO:0007669"/>
    <property type="project" value="UniProtKB-KW"/>
</dbReference>
<evidence type="ECO:0000313" key="1">
    <source>
        <dbReference type="EMBL" id="CUM82430.1"/>
    </source>
</evidence>
<dbReference type="Proteomes" id="UP000095673">
    <property type="component" value="Unassembled WGS sequence"/>
</dbReference>
<protein>
    <submittedName>
        <fullName evidence="1">Putative lipopolysaccharide biosynthesis O-acetyl transferase WbbJ</fullName>
    </submittedName>
</protein>
<reference evidence="1 2" key="1">
    <citation type="submission" date="2015-09" db="EMBL/GenBank/DDBJ databases">
        <authorList>
            <consortium name="Pathogen Informatics"/>
        </authorList>
    </citation>
    <scope>NUCLEOTIDE SEQUENCE [LARGE SCALE GENOMIC DNA]</scope>
    <source>
        <strain evidence="1 2">2789STDY5834968</strain>
    </source>
</reference>
<dbReference type="EMBL" id="CYXM01000002">
    <property type="protein sequence ID" value="CUM82430.1"/>
    <property type="molecule type" value="Genomic_DNA"/>
</dbReference>
<sequence>MRNRYSITEFVKTSYAFLITKFTIRKARLIRRPVYIRGKKSLAGCRGLTTGYNCRFDLTGKKQTLFIGDNCEFGDMTHIVAFNNVMIGDNVLMASKVFVSDTNHGFLGGVPIIHVFHLKIEHWKQVLLE</sequence>
<keyword evidence="1" id="KW-0808">Transferase</keyword>
<evidence type="ECO:0000313" key="2">
    <source>
        <dbReference type="Proteomes" id="UP000095673"/>
    </source>
</evidence>
<proteinExistence type="predicted"/>
<dbReference type="AlphaFoldDB" id="A0A173RWP2"/>
<gene>
    <name evidence="1" type="ORF">ERS852580_00729</name>
</gene>
<organism evidence="1 2">
    <name type="scientific">Agathobacter rectalis</name>
    <dbReference type="NCBI Taxonomy" id="39491"/>
    <lineage>
        <taxon>Bacteria</taxon>
        <taxon>Bacillati</taxon>
        <taxon>Bacillota</taxon>
        <taxon>Clostridia</taxon>
        <taxon>Lachnospirales</taxon>
        <taxon>Lachnospiraceae</taxon>
        <taxon>Agathobacter</taxon>
    </lineage>
</organism>
<name>A0A173RWP2_9FIRM</name>
<dbReference type="InterPro" id="IPR011004">
    <property type="entry name" value="Trimer_LpxA-like_sf"/>
</dbReference>
<dbReference type="RefSeq" id="WP_055237377.1">
    <property type="nucleotide sequence ID" value="NZ_CYXM01000002.1"/>
</dbReference>
<dbReference type="SUPFAM" id="SSF51161">
    <property type="entry name" value="Trimeric LpxA-like enzymes"/>
    <property type="match status" value="1"/>
</dbReference>